<name>A0AC61MZJ4_9FIRM</name>
<reference evidence="1" key="1">
    <citation type="submission" date="2021-01" db="EMBL/GenBank/DDBJ databases">
        <title>Complete genome sequence of Clostridiales bacterium R-7.</title>
        <authorList>
            <person name="Mahoney-Kurpe S.C."/>
            <person name="Palevich N."/>
            <person name="Koike S."/>
            <person name="Moon C.D."/>
            <person name="Attwood G.T."/>
        </authorList>
    </citation>
    <scope>NUCLEOTIDE SEQUENCE</scope>
    <source>
        <strain evidence="1">R-7</strain>
    </source>
</reference>
<sequence>MKIMVSACLLGENCKYNGGNNRNEKLLHLLEGHTVIPVCPEVLGGLPVPRPSAEIVNGTVMNAAGENVDAAFRLGAEKGLELAKREKPDLIVLQSRSPSCGVKMIYDGSFSGRKIPGQGLFTEAAVKAGFKVLDIEDIADGEAQFY</sequence>
<organism evidence="1 2">
    <name type="scientific">Aristaeella hokkaidonensis</name>
    <dbReference type="NCBI Taxonomy" id="3046382"/>
    <lineage>
        <taxon>Bacteria</taxon>
        <taxon>Bacillati</taxon>
        <taxon>Bacillota</taxon>
        <taxon>Clostridia</taxon>
        <taxon>Eubacteriales</taxon>
        <taxon>Aristaeellaceae</taxon>
        <taxon>Aristaeella</taxon>
    </lineage>
</organism>
<dbReference type="EMBL" id="CP068393">
    <property type="protein sequence ID" value="QUC68662.1"/>
    <property type="molecule type" value="Genomic_DNA"/>
</dbReference>
<protein>
    <submittedName>
        <fullName evidence="1">DUF523 domain-containing protein</fullName>
    </submittedName>
</protein>
<dbReference type="Proteomes" id="UP000682782">
    <property type="component" value="Chromosome"/>
</dbReference>
<proteinExistence type="predicted"/>
<gene>
    <name evidence="1" type="ORF">JYE49_11080</name>
</gene>
<keyword evidence="2" id="KW-1185">Reference proteome</keyword>
<accession>A0AC61MZJ4</accession>
<evidence type="ECO:0000313" key="1">
    <source>
        <dbReference type="EMBL" id="QUC68662.1"/>
    </source>
</evidence>
<evidence type="ECO:0000313" key="2">
    <source>
        <dbReference type="Proteomes" id="UP000682782"/>
    </source>
</evidence>